<accession>A0ABW2BEQ2</accession>
<evidence type="ECO:0000256" key="1">
    <source>
        <dbReference type="SAM" id="MobiDB-lite"/>
    </source>
</evidence>
<protein>
    <submittedName>
        <fullName evidence="2">Uncharacterized protein</fullName>
    </submittedName>
</protein>
<feature type="region of interest" description="Disordered" evidence="1">
    <location>
        <begin position="1"/>
        <end position="42"/>
    </location>
</feature>
<evidence type="ECO:0000313" key="3">
    <source>
        <dbReference type="Proteomes" id="UP001596292"/>
    </source>
</evidence>
<proteinExistence type="predicted"/>
<sequence length="89" mass="9937">MQEVHDAHPVKLDRMRSPHPGSPGCTRTSASPAESGVGAFKHERDYVKNSGKKYNNSTEYCRINDPTDHYLVNVIFMYAEIGFANLPAI</sequence>
<name>A0ABW2BEQ2_9HYPH</name>
<evidence type="ECO:0000313" key="2">
    <source>
        <dbReference type="EMBL" id="MFC6788903.1"/>
    </source>
</evidence>
<organism evidence="2 3">
    <name type="scientific">Methylobacterium komagatae</name>
    <dbReference type="NCBI Taxonomy" id="374425"/>
    <lineage>
        <taxon>Bacteria</taxon>
        <taxon>Pseudomonadati</taxon>
        <taxon>Pseudomonadota</taxon>
        <taxon>Alphaproteobacteria</taxon>
        <taxon>Hyphomicrobiales</taxon>
        <taxon>Methylobacteriaceae</taxon>
        <taxon>Methylobacterium</taxon>
    </lineage>
</organism>
<comment type="caution">
    <text evidence="2">The sequence shown here is derived from an EMBL/GenBank/DDBJ whole genome shotgun (WGS) entry which is preliminary data.</text>
</comment>
<dbReference type="Proteomes" id="UP001596292">
    <property type="component" value="Unassembled WGS sequence"/>
</dbReference>
<gene>
    <name evidence="2" type="ORF">ACFQE0_04235</name>
</gene>
<reference evidence="3" key="1">
    <citation type="journal article" date="2019" name="Int. J. Syst. Evol. Microbiol.">
        <title>The Global Catalogue of Microorganisms (GCM) 10K type strain sequencing project: providing services to taxonomists for standard genome sequencing and annotation.</title>
        <authorList>
            <consortium name="The Broad Institute Genomics Platform"/>
            <consortium name="The Broad Institute Genome Sequencing Center for Infectious Disease"/>
            <person name="Wu L."/>
            <person name="Ma J."/>
        </authorList>
    </citation>
    <scope>NUCLEOTIDE SEQUENCE [LARGE SCALE GENOMIC DNA]</scope>
    <source>
        <strain evidence="3">CCUG 48316</strain>
    </source>
</reference>
<feature type="compositionally biased region" description="Basic and acidic residues" evidence="1">
    <location>
        <begin position="1"/>
        <end position="16"/>
    </location>
</feature>
<dbReference type="RefSeq" id="WP_378967376.1">
    <property type="nucleotide sequence ID" value="NZ_JBHSWN010000001.1"/>
</dbReference>
<keyword evidence="3" id="KW-1185">Reference proteome</keyword>
<dbReference type="EMBL" id="JBHSWN010000001">
    <property type="protein sequence ID" value="MFC6788903.1"/>
    <property type="molecule type" value="Genomic_DNA"/>
</dbReference>